<feature type="compositionally biased region" description="Basic and acidic residues" evidence="1">
    <location>
        <begin position="297"/>
        <end position="310"/>
    </location>
</feature>
<protein>
    <submittedName>
        <fullName evidence="2">Uncharacterized protein</fullName>
    </submittedName>
</protein>
<dbReference type="PANTHER" id="PTHR21564:SF5">
    <property type="entry name" value="SCRIBBLER, ISOFORM J"/>
    <property type="match status" value="1"/>
</dbReference>
<accession>A0A816YD78</accession>
<dbReference type="GO" id="GO:0005634">
    <property type="term" value="C:nucleus"/>
    <property type="evidence" value="ECO:0007669"/>
    <property type="project" value="TreeGrafter"/>
</dbReference>
<feature type="compositionally biased region" description="Low complexity" evidence="1">
    <location>
        <begin position="316"/>
        <end position="336"/>
    </location>
</feature>
<dbReference type="InterPro" id="IPR040010">
    <property type="entry name" value="ZN608/ZN609"/>
</dbReference>
<feature type="region of interest" description="Disordered" evidence="1">
    <location>
        <begin position="228"/>
        <end position="254"/>
    </location>
</feature>
<feature type="compositionally biased region" description="Basic residues" evidence="1">
    <location>
        <begin position="128"/>
        <end position="137"/>
    </location>
</feature>
<evidence type="ECO:0000313" key="3">
    <source>
        <dbReference type="EMBL" id="CAF3750493.1"/>
    </source>
</evidence>
<name>A0A816YD78_9BILA</name>
<dbReference type="GO" id="GO:0006357">
    <property type="term" value="P:regulation of transcription by RNA polymerase II"/>
    <property type="evidence" value="ECO:0007669"/>
    <property type="project" value="TreeGrafter"/>
</dbReference>
<gene>
    <name evidence="3" type="ORF">UXM345_LOCUS1974</name>
    <name evidence="2" type="ORF">XDN619_LOCUS29833</name>
</gene>
<evidence type="ECO:0000313" key="4">
    <source>
        <dbReference type="Proteomes" id="UP000663887"/>
    </source>
</evidence>
<dbReference type="EMBL" id="CAJOBF010000115">
    <property type="protein sequence ID" value="CAF3750493.1"/>
    <property type="molecule type" value="Genomic_DNA"/>
</dbReference>
<dbReference type="AlphaFoldDB" id="A0A816YD78"/>
<evidence type="ECO:0000313" key="2">
    <source>
        <dbReference type="EMBL" id="CAF2157099.1"/>
    </source>
</evidence>
<dbReference type="Proteomes" id="UP000663842">
    <property type="component" value="Unassembled WGS sequence"/>
</dbReference>
<feature type="region of interest" description="Disordered" evidence="1">
    <location>
        <begin position="294"/>
        <end position="342"/>
    </location>
</feature>
<dbReference type="EMBL" id="CAJNRG010014702">
    <property type="protein sequence ID" value="CAF2157099.1"/>
    <property type="molecule type" value="Genomic_DNA"/>
</dbReference>
<feature type="compositionally biased region" description="Polar residues" evidence="1">
    <location>
        <begin position="156"/>
        <end position="168"/>
    </location>
</feature>
<sequence>MMINSPPLPSNSNKRIRFSLPRTKNNDDLLISSTSEKFEDINNNHYQEQNNSIDCNNAMKQEILVSDNNNNNNNNNIENDTTLLTTTTTTTTTTVEFKVKTTKTSSRKRKSNIINDTNNDITKEQAISKKKKNKRMKKSDDELFNNSNKKSKSKTTDQASSTEESSFGSCEPGTNVVLQGIVWNETDKGVLVVNITWRGKTYVGALMNTTEQNWAPPRYKSDVRSIKQNHNRDHQLPSTYESSERILRNGKRRGSATTVIGNATTKMNSFKMPDVPPTKNDNQIKMNVTEDEINSMSDDKSHMKNLHNPDDEVADSYSSSRSISPTTSGTSTTSSSPLLSNNIENQSASLPMDLSNSKINVNIEQNTSNSMVQPYHFSNDMLFPLSTTSDYFSSLENSANPLGLPSFNKLSPTTSSPSSYHSIPAQIYLNSSSTL</sequence>
<dbReference type="PANTHER" id="PTHR21564">
    <property type="entry name" value="BRAKELESS PROTEIN"/>
    <property type="match status" value="1"/>
</dbReference>
<evidence type="ECO:0000256" key="1">
    <source>
        <dbReference type="SAM" id="MobiDB-lite"/>
    </source>
</evidence>
<proteinExistence type="predicted"/>
<reference evidence="2" key="1">
    <citation type="submission" date="2021-02" db="EMBL/GenBank/DDBJ databases">
        <authorList>
            <person name="Nowell W R."/>
        </authorList>
    </citation>
    <scope>NUCLEOTIDE SEQUENCE</scope>
</reference>
<comment type="caution">
    <text evidence="2">The sequence shown here is derived from an EMBL/GenBank/DDBJ whole genome shotgun (WGS) entry which is preliminary data.</text>
</comment>
<feature type="region of interest" description="Disordered" evidence="1">
    <location>
        <begin position="100"/>
        <end position="171"/>
    </location>
</feature>
<dbReference type="Proteomes" id="UP000663887">
    <property type="component" value="Unassembled WGS sequence"/>
</dbReference>
<organism evidence="2 4">
    <name type="scientific">Rotaria magnacalcarata</name>
    <dbReference type="NCBI Taxonomy" id="392030"/>
    <lineage>
        <taxon>Eukaryota</taxon>
        <taxon>Metazoa</taxon>
        <taxon>Spiralia</taxon>
        <taxon>Gnathifera</taxon>
        <taxon>Rotifera</taxon>
        <taxon>Eurotatoria</taxon>
        <taxon>Bdelloidea</taxon>
        <taxon>Philodinida</taxon>
        <taxon>Philodinidae</taxon>
        <taxon>Rotaria</taxon>
    </lineage>
</organism>